<dbReference type="InterPro" id="IPR002156">
    <property type="entry name" value="RNaseH_domain"/>
</dbReference>
<keyword evidence="3" id="KW-1185">Reference proteome</keyword>
<reference evidence="2 3" key="1">
    <citation type="journal article" date="2019" name="Genome Biol. Evol.">
        <title>Insights into the evolution of the New World diploid cottons (Gossypium, subgenus Houzingenia) based on genome sequencing.</title>
        <authorList>
            <person name="Grover C.E."/>
            <person name="Arick M.A. 2nd"/>
            <person name="Thrash A."/>
            <person name="Conover J.L."/>
            <person name="Sanders W.S."/>
            <person name="Peterson D.G."/>
            <person name="Frelichowski J.E."/>
            <person name="Scheffler J.A."/>
            <person name="Scheffler B.E."/>
            <person name="Wendel J.F."/>
        </authorList>
    </citation>
    <scope>NUCLEOTIDE SEQUENCE [LARGE SCALE GENOMIC DNA]</scope>
    <source>
        <strain evidence="2">185</strain>
        <tissue evidence="2">Leaf</tissue>
    </source>
</reference>
<sequence>MIQTDCLEAVKAIQEPFLMNLSSALIRCIHYLLANIRLWELQHILRDYNKVADCMAKMTFDTNYSLKVFTKIPREVLAISTVVQKRDNLVQSFL</sequence>
<feature type="non-terminal residue" evidence="2">
    <location>
        <position position="94"/>
    </location>
</feature>
<accession>A0A7J8WP48</accession>
<dbReference type="Pfam" id="PF13456">
    <property type="entry name" value="RVT_3"/>
    <property type="match status" value="1"/>
</dbReference>
<feature type="domain" description="RNase H type-1" evidence="1">
    <location>
        <begin position="2"/>
        <end position="58"/>
    </location>
</feature>
<dbReference type="GO" id="GO:0004523">
    <property type="term" value="F:RNA-DNA hybrid ribonuclease activity"/>
    <property type="evidence" value="ECO:0007669"/>
    <property type="project" value="InterPro"/>
</dbReference>
<name>A0A7J8WP48_GOSAI</name>
<comment type="caution">
    <text evidence="2">The sequence shown here is derived from an EMBL/GenBank/DDBJ whole genome shotgun (WGS) entry which is preliminary data.</text>
</comment>
<dbReference type="Proteomes" id="UP000593577">
    <property type="component" value="Unassembled WGS sequence"/>
</dbReference>
<dbReference type="GO" id="GO:0003676">
    <property type="term" value="F:nucleic acid binding"/>
    <property type="evidence" value="ECO:0007669"/>
    <property type="project" value="InterPro"/>
</dbReference>
<evidence type="ECO:0000313" key="2">
    <source>
        <dbReference type="EMBL" id="MBA0676831.1"/>
    </source>
</evidence>
<protein>
    <recommendedName>
        <fullName evidence="1">RNase H type-1 domain-containing protein</fullName>
    </recommendedName>
</protein>
<dbReference type="EMBL" id="JABFAA010000002">
    <property type="protein sequence ID" value="MBA0676831.1"/>
    <property type="molecule type" value="Genomic_DNA"/>
</dbReference>
<organism evidence="2 3">
    <name type="scientific">Gossypium aridum</name>
    <name type="common">American cotton</name>
    <name type="synonym">Erioxylum aridum</name>
    <dbReference type="NCBI Taxonomy" id="34290"/>
    <lineage>
        <taxon>Eukaryota</taxon>
        <taxon>Viridiplantae</taxon>
        <taxon>Streptophyta</taxon>
        <taxon>Embryophyta</taxon>
        <taxon>Tracheophyta</taxon>
        <taxon>Spermatophyta</taxon>
        <taxon>Magnoliopsida</taxon>
        <taxon>eudicotyledons</taxon>
        <taxon>Gunneridae</taxon>
        <taxon>Pentapetalae</taxon>
        <taxon>rosids</taxon>
        <taxon>malvids</taxon>
        <taxon>Malvales</taxon>
        <taxon>Malvaceae</taxon>
        <taxon>Malvoideae</taxon>
        <taxon>Gossypium</taxon>
    </lineage>
</organism>
<gene>
    <name evidence="2" type="ORF">Goari_018284</name>
</gene>
<proteinExistence type="predicted"/>
<dbReference type="AlphaFoldDB" id="A0A7J8WP48"/>
<evidence type="ECO:0000313" key="3">
    <source>
        <dbReference type="Proteomes" id="UP000593577"/>
    </source>
</evidence>
<evidence type="ECO:0000259" key="1">
    <source>
        <dbReference type="Pfam" id="PF13456"/>
    </source>
</evidence>